<proteinExistence type="predicted"/>
<gene>
    <name evidence="1" type="primary">g42</name>
</gene>
<dbReference type="Proteomes" id="UP000001297">
    <property type="component" value="Segment"/>
</dbReference>
<dbReference type="EMBL" id="AY605181">
    <property type="protein sequence ID" value="AAT38401.1"/>
    <property type="molecule type" value="Genomic_DNA"/>
</dbReference>
<dbReference type="RefSeq" id="YP_024962.1">
    <property type="nucleotide sequence ID" value="NC_005887.1"/>
</dbReference>
<reference evidence="1 2" key="1">
    <citation type="submission" date="2004-04" db="EMBL/GenBank/DDBJ databases">
        <title>Complete genomic sequence of Burkholderia cepacia complex phage BcepC6B.</title>
        <authorList>
            <person name="Summer E.J."/>
            <person name="Christian B.N."/>
            <person name="Collins J."/>
            <person name="Morrison W."/>
            <person name="Patel P."/>
            <person name="Wells W."/>
            <person name="Mebane L."/>
            <person name="Gonzalez C.F."/>
            <person name="Young R.F."/>
        </authorList>
    </citation>
    <scope>NUCLEOTIDE SEQUENCE [LARGE SCALE GENOMIC DNA]</scope>
</reference>
<evidence type="ECO:0000313" key="2">
    <source>
        <dbReference type="Proteomes" id="UP000001297"/>
    </source>
</evidence>
<sequence>MSQTARDLIELLSMPRNDDGKLGGLVELLLREYALNLIAPGVACMRGGC</sequence>
<name>Q6J1N5_9CAUD</name>
<evidence type="ECO:0000313" key="1">
    <source>
        <dbReference type="EMBL" id="AAT38401.1"/>
    </source>
</evidence>
<dbReference type="KEGG" id="vg:2846126"/>
<organism evidence="1 2">
    <name type="scientific">Burkholderia phage BcepC6B</name>
    <dbReference type="NCBI Taxonomy" id="2883949"/>
    <lineage>
        <taxon>Viruses</taxon>
        <taxon>Duplodnaviria</taxon>
        <taxon>Heunggongvirae</taxon>
        <taxon>Uroviricota</taxon>
        <taxon>Caudoviricetes</taxon>
        <taxon>Ryyoungvirus</taxon>
        <taxon>Ryyoungvirus bcepC6B</taxon>
    </lineage>
</organism>
<protein>
    <submittedName>
        <fullName evidence="1">Gp42</fullName>
    </submittedName>
</protein>
<keyword evidence="2" id="KW-1185">Reference proteome</keyword>
<accession>Q6J1N5</accession>